<gene>
    <name evidence="4" type="ORF">S7711_03099</name>
</gene>
<dbReference type="Proteomes" id="UP000028045">
    <property type="component" value="Unassembled WGS sequence"/>
</dbReference>
<name>A0A084B8B7_STACB</name>
<dbReference type="Pfam" id="PF25053">
    <property type="entry name" value="DUF7791"/>
    <property type="match status" value="1"/>
</dbReference>
<evidence type="ECO:0000259" key="2">
    <source>
        <dbReference type="Pfam" id="PF24883"/>
    </source>
</evidence>
<dbReference type="InterPro" id="IPR056693">
    <property type="entry name" value="DUF7791"/>
</dbReference>
<evidence type="ECO:0000313" key="4">
    <source>
        <dbReference type="EMBL" id="KEY73796.1"/>
    </source>
</evidence>
<dbReference type="Gene3D" id="3.40.50.300">
    <property type="entry name" value="P-loop containing nucleotide triphosphate hydrolases"/>
    <property type="match status" value="1"/>
</dbReference>
<feature type="domain" description="DUF7791" evidence="3">
    <location>
        <begin position="589"/>
        <end position="675"/>
    </location>
</feature>
<dbReference type="PANTHER" id="PTHR10039:SF5">
    <property type="entry name" value="NACHT DOMAIN-CONTAINING PROTEIN"/>
    <property type="match status" value="1"/>
</dbReference>
<accession>A0A084B8B7</accession>
<keyword evidence="1" id="KW-0677">Repeat</keyword>
<dbReference type="SUPFAM" id="SSF52540">
    <property type="entry name" value="P-loop containing nucleoside triphosphate hydrolases"/>
    <property type="match status" value="1"/>
</dbReference>
<reference evidence="4 5" key="1">
    <citation type="journal article" date="2014" name="BMC Genomics">
        <title>Comparative genome sequencing reveals chemotype-specific gene clusters in the toxigenic black mold Stachybotrys.</title>
        <authorList>
            <person name="Semeiks J."/>
            <person name="Borek D."/>
            <person name="Otwinowski Z."/>
            <person name="Grishin N.V."/>
        </authorList>
    </citation>
    <scope>NUCLEOTIDE SEQUENCE [LARGE SCALE GENOMIC DNA]</scope>
    <source>
        <strain evidence="5">CBS 109288 / IBT 7711</strain>
    </source>
</reference>
<feature type="domain" description="Nephrocystin 3-like N-terminal" evidence="2">
    <location>
        <begin position="241"/>
        <end position="415"/>
    </location>
</feature>
<evidence type="ECO:0000256" key="1">
    <source>
        <dbReference type="ARBA" id="ARBA00022737"/>
    </source>
</evidence>
<keyword evidence="5" id="KW-1185">Reference proteome</keyword>
<dbReference type="AlphaFoldDB" id="A0A084B8B7"/>
<dbReference type="PANTHER" id="PTHR10039">
    <property type="entry name" value="AMELOGENIN"/>
    <property type="match status" value="1"/>
</dbReference>
<dbReference type="InterPro" id="IPR056884">
    <property type="entry name" value="NPHP3-like_N"/>
</dbReference>
<dbReference type="EMBL" id="KL647752">
    <property type="protein sequence ID" value="KEY73796.1"/>
    <property type="molecule type" value="Genomic_DNA"/>
</dbReference>
<dbReference type="OrthoDB" id="443402at2759"/>
<evidence type="ECO:0000259" key="3">
    <source>
        <dbReference type="Pfam" id="PF25053"/>
    </source>
</evidence>
<evidence type="ECO:0000313" key="5">
    <source>
        <dbReference type="Proteomes" id="UP000028045"/>
    </source>
</evidence>
<protein>
    <submittedName>
        <fullName evidence="4">Uncharacterized protein</fullName>
    </submittedName>
</protein>
<organism evidence="4 5">
    <name type="scientific">Stachybotrys chartarum (strain CBS 109288 / IBT 7711)</name>
    <name type="common">Toxic black mold</name>
    <name type="synonym">Stilbospora chartarum</name>
    <dbReference type="NCBI Taxonomy" id="1280523"/>
    <lineage>
        <taxon>Eukaryota</taxon>
        <taxon>Fungi</taxon>
        <taxon>Dikarya</taxon>
        <taxon>Ascomycota</taxon>
        <taxon>Pezizomycotina</taxon>
        <taxon>Sordariomycetes</taxon>
        <taxon>Hypocreomycetidae</taxon>
        <taxon>Hypocreales</taxon>
        <taxon>Stachybotryaceae</taxon>
        <taxon>Stachybotrys</taxon>
    </lineage>
</organism>
<dbReference type="HOGENOM" id="CLU_002341_1_0_1"/>
<sequence>MPEALAGLSIAANVAQFVALGIGAAIFLKDVYDSGHGLIQEHQELQRIATSIKQSFATLERDATSAVTSSLQPLLKDAVTMSRGMDLEFSKLQELALQRNFLGKSKLLFRAARKRKRIEDLHIRLIRMRDQVTAQLVSMTYLSHTTLEGSLESFDARLVASNVEFTDKMKSLELQLRNLNAIQRVDSGAGLARQFERITGDITAMVSKLRHLKQAECILRSLHFKQISERKSEIKVAHQRTFEWSLSEGEESLASWLRHGNGIYWIQGKAGSGKSTLMKFLERTPRTQELLEEWAGNQRLLVASHYFWAPGSDLQRNISGLFRALLFQILIEHPILVSEICPDRMDSTSLRHLGSWTLEDLNLCFQRLAALEALPVRLCFFIDGLDEFRGDTEELIQFLQSLKNSRYIKLCVSSRPWIEFQKAFADMPQLRVEDFTKADITAYVDDNLRANLHFAELENTMPEQARYLRNEITSRADGVFLWVYLVTRNLLRGFTNADDIPTLIRRLEKFPRDLEGYFMSMLDSIESVYHAETSAVFSMIAYSPSYPLALETLWAYRYFETCLESLRRRIRTRQYICHSEFLGALDKRPRKIGMHARRISSFNSQFEKDWLTARCKDLVHVWNANDDPSEHKVGFLHRSVADFMALPRISQILKRRTTPGFLPRVALCMANILLLRRQLISYTVQNSGSIEAAQHLVYQVFYLILQAQKDAHLSWTMLTFYLYHVTESHGIVVSLTPSPLTDIHLPIPMVVLIGQLVGVWPSSKWMNSGMFIKALGQPQKFAEEFQDEEVMDDPATLINGCLHKESRLRLLDTGHAILERLDYINLQRVEMFLSRDLSKRIRGNDEMDPWGRFLLREGYARDRNEAISTNFLAVCKLLIFNGAPRFIQILHHYQDFRKILDILCADDAIVGWDREIDGPRRSHTHTVDSARVMASLIATQNTKTSLEEIEKLWADAPDQKHPLSLFDWVRQSFGLLKT</sequence>
<dbReference type="Pfam" id="PF24883">
    <property type="entry name" value="NPHP3_N"/>
    <property type="match status" value="1"/>
</dbReference>
<dbReference type="InterPro" id="IPR027417">
    <property type="entry name" value="P-loop_NTPase"/>
</dbReference>
<proteinExistence type="predicted"/>